<feature type="domain" description="Major facilitator superfamily (MFS) profile" evidence="9">
    <location>
        <begin position="12"/>
        <end position="398"/>
    </location>
</feature>
<feature type="transmembrane region" description="Helical" evidence="8">
    <location>
        <begin position="50"/>
        <end position="66"/>
    </location>
</feature>
<dbReference type="PANTHER" id="PTHR23502:SF132">
    <property type="entry name" value="POLYAMINE TRANSPORTER 2-RELATED"/>
    <property type="match status" value="1"/>
</dbReference>
<keyword evidence="7 8" id="KW-0472">Membrane</keyword>
<dbReference type="SUPFAM" id="SSF103473">
    <property type="entry name" value="MFS general substrate transporter"/>
    <property type="match status" value="1"/>
</dbReference>
<evidence type="ECO:0000256" key="6">
    <source>
        <dbReference type="ARBA" id="ARBA00022989"/>
    </source>
</evidence>
<evidence type="ECO:0000256" key="8">
    <source>
        <dbReference type="RuleBase" id="RU365088"/>
    </source>
</evidence>
<dbReference type="OrthoDB" id="5670831at2"/>
<comment type="subcellular location">
    <subcellularLocation>
        <location evidence="8">Cell inner membrane</location>
        <topology evidence="8">Multi-pass membrane protein</topology>
    </subcellularLocation>
    <subcellularLocation>
        <location evidence="1">Cell membrane</location>
        <topology evidence="1">Multi-pass membrane protein</topology>
    </subcellularLocation>
</comment>
<feature type="transmembrane region" description="Helical" evidence="8">
    <location>
        <begin position="252"/>
        <end position="270"/>
    </location>
</feature>
<keyword evidence="6 8" id="KW-1133">Transmembrane helix</keyword>
<evidence type="ECO:0000259" key="9">
    <source>
        <dbReference type="PROSITE" id="PS50850"/>
    </source>
</evidence>
<dbReference type="AlphaFoldDB" id="A0A0C5X1L3"/>
<dbReference type="GO" id="GO:0005886">
    <property type="term" value="C:plasma membrane"/>
    <property type="evidence" value="ECO:0007669"/>
    <property type="project" value="UniProtKB-SubCell"/>
</dbReference>
<keyword evidence="3 8" id="KW-0813">Transport</keyword>
<feature type="transmembrane region" description="Helical" evidence="8">
    <location>
        <begin position="103"/>
        <end position="124"/>
    </location>
</feature>
<dbReference type="GO" id="GO:0015385">
    <property type="term" value="F:sodium:proton antiporter activity"/>
    <property type="evidence" value="ECO:0007669"/>
    <property type="project" value="TreeGrafter"/>
</dbReference>
<evidence type="ECO:0000256" key="5">
    <source>
        <dbReference type="ARBA" id="ARBA00022692"/>
    </source>
</evidence>
<dbReference type="CDD" id="cd17320">
    <property type="entry name" value="MFS_MdfA_MDR_like"/>
    <property type="match status" value="1"/>
</dbReference>
<feature type="transmembrane region" description="Helical" evidence="8">
    <location>
        <begin position="347"/>
        <end position="366"/>
    </location>
</feature>
<comment type="similarity">
    <text evidence="2 8">Belongs to the major facilitator superfamily. Bcr/CmlA family.</text>
</comment>
<dbReference type="GO" id="GO:0042910">
    <property type="term" value="F:xenobiotic transmembrane transporter activity"/>
    <property type="evidence" value="ECO:0007669"/>
    <property type="project" value="InterPro"/>
</dbReference>
<keyword evidence="8" id="KW-0997">Cell inner membrane</keyword>
<keyword evidence="5 8" id="KW-0812">Transmembrane</keyword>
<dbReference type="NCBIfam" id="TIGR00710">
    <property type="entry name" value="efflux_Bcr_CflA"/>
    <property type="match status" value="1"/>
</dbReference>
<dbReference type="InterPro" id="IPR004812">
    <property type="entry name" value="Efflux_drug-R_Bcr/CmlA"/>
</dbReference>
<dbReference type="PANTHER" id="PTHR23502">
    <property type="entry name" value="MAJOR FACILITATOR SUPERFAMILY"/>
    <property type="match status" value="1"/>
</dbReference>
<dbReference type="Pfam" id="PF07690">
    <property type="entry name" value="MFS_1"/>
    <property type="match status" value="1"/>
</dbReference>
<dbReference type="PATRIC" id="fig|658445.3.peg.4570"/>
<feature type="transmembrane region" description="Helical" evidence="8">
    <location>
        <begin position="372"/>
        <end position="392"/>
    </location>
</feature>
<organism evidence="10 11">
    <name type="scientific">Photobacterium gaetbulicola Gung47</name>
    <dbReference type="NCBI Taxonomy" id="658445"/>
    <lineage>
        <taxon>Bacteria</taxon>
        <taxon>Pseudomonadati</taxon>
        <taxon>Pseudomonadota</taxon>
        <taxon>Gammaproteobacteria</taxon>
        <taxon>Vibrionales</taxon>
        <taxon>Vibrionaceae</taxon>
        <taxon>Photobacterium</taxon>
    </lineage>
</organism>
<comment type="caution">
    <text evidence="8">Lacks conserved residue(s) required for the propagation of feature annotation.</text>
</comment>
<dbReference type="PROSITE" id="PS50850">
    <property type="entry name" value="MFS"/>
    <property type="match status" value="1"/>
</dbReference>
<dbReference type="InterPro" id="IPR036259">
    <property type="entry name" value="MFS_trans_sf"/>
</dbReference>
<sequence>MSDINKTQKSLILSLLVILCTIPSLASDSYLPALPLMTEYFAATTSVLQYSISIYFVGFAIAQLAYGPASDYYGRKPLIIFGLLIALLGSAICALSTSISTFLLGRFVLGVGVAASIPIGRVILTDLYDKKDVSKAASLLNTIFAVLPAFSPILGAYLVKYFDWQSTFIFVLILSALVLLLILRFLPETNQQRFSKDASKGKLLANYRRLFASRSFVAYSLCTCLAYAGVIAYTTSSPFLFQSLLGLTMEQFSWLTITITLSYITGGWLNNRLIDKHTIDHVIAIGLTTMLLSSLSLTFIGVVGILNLYALVIPMCFFMIGTRLIFANAMAGALSDFRGITGVASSLYGFFQIAGSVLTSALIGYLPKSSQLPLALVLLVGSSFALCQFLYFMRQNQLLISNELN</sequence>
<evidence type="ECO:0000256" key="4">
    <source>
        <dbReference type="ARBA" id="ARBA00022475"/>
    </source>
</evidence>
<gene>
    <name evidence="10" type="ORF">H744_2c2549</name>
</gene>
<evidence type="ECO:0000313" key="11">
    <source>
        <dbReference type="Proteomes" id="UP000032303"/>
    </source>
</evidence>
<feature type="transmembrane region" description="Helical" evidence="8">
    <location>
        <begin position="216"/>
        <end position="240"/>
    </location>
</feature>
<protein>
    <recommendedName>
        <fullName evidence="8">Bcr/CflA family efflux transporter</fullName>
    </recommendedName>
</protein>
<evidence type="ECO:0000256" key="2">
    <source>
        <dbReference type="ARBA" id="ARBA00006236"/>
    </source>
</evidence>
<dbReference type="HOGENOM" id="CLU_001265_47_1_6"/>
<feature type="transmembrane region" description="Helical" evidence="8">
    <location>
        <begin position="308"/>
        <end position="326"/>
    </location>
</feature>
<evidence type="ECO:0000313" key="10">
    <source>
        <dbReference type="EMBL" id="AJR09205.1"/>
    </source>
</evidence>
<feature type="transmembrane region" description="Helical" evidence="8">
    <location>
        <begin position="164"/>
        <end position="186"/>
    </location>
</feature>
<dbReference type="Proteomes" id="UP000032303">
    <property type="component" value="Chromosome 2"/>
</dbReference>
<dbReference type="InterPro" id="IPR001958">
    <property type="entry name" value="Tet-R_TetA/multi-R_MdtG-like"/>
</dbReference>
<evidence type="ECO:0000256" key="3">
    <source>
        <dbReference type="ARBA" id="ARBA00022448"/>
    </source>
</evidence>
<name>A0A0C5X1L3_9GAMM</name>
<keyword evidence="4" id="KW-1003">Cell membrane</keyword>
<evidence type="ECO:0000256" key="1">
    <source>
        <dbReference type="ARBA" id="ARBA00004651"/>
    </source>
</evidence>
<proteinExistence type="inferred from homology"/>
<feature type="transmembrane region" description="Helical" evidence="8">
    <location>
        <begin position="136"/>
        <end position="158"/>
    </location>
</feature>
<dbReference type="PRINTS" id="PR01035">
    <property type="entry name" value="TCRTETA"/>
</dbReference>
<feature type="transmembrane region" description="Helical" evidence="8">
    <location>
        <begin position="78"/>
        <end position="97"/>
    </location>
</feature>
<dbReference type="Gene3D" id="1.20.1720.10">
    <property type="entry name" value="Multidrug resistance protein D"/>
    <property type="match status" value="1"/>
</dbReference>
<keyword evidence="11" id="KW-1185">Reference proteome</keyword>
<feature type="transmembrane region" description="Helical" evidence="8">
    <location>
        <begin position="282"/>
        <end position="302"/>
    </location>
</feature>
<evidence type="ECO:0000256" key="7">
    <source>
        <dbReference type="ARBA" id="ARBA00023136"/>
    </source>
</evidence>
<accession>A0A0C5X1L3</accession>
<dbReference type="EMBL" id="CP005974">
    <property type="protein sequence ID" value="AJR09205.1"/>
    <property type="molecule type" value="Genomic_DNA"/>
</dbReference>
<dbReference type="InterPro" id="IPR011701">
    <property type="entry name" value="MFS"/>
</dbReference>
<dbReference type="STRING" id="658445.H744_2c2549"/>
<reference evidence="10 11" key="1">
    <citation type="submission" date="2013-05" db="EMBL/GenBank/DDBJ databases">
        <title>Complete genome sequence of the lipase-producing bacterium Photobacterium gaetbulicola Gung47.</title>
        <authorList>
            <person name="Kim Y.-O."/>
        </authorList>
    </citation>
    <scope>NUCLEOTIDE SEQUENCE [LARGE SCALE GENOMIC DNA]</scope>
    <source>
        <strain evidence="10 11">Gung47</strain>
    </source>
</reference>
<dbReference type="GO" id="GO:1990961">
    <property type="term" value="P:xenobiotic detoxification by transmembrane export across the plasma membrane"/>
    <property type="evidence" value="ECO:0007669"/>
    <property type="project" value="InterPro"/>
</dbReference>
<dbReference type="KEGG" id="pgb:H744_2c2549"/>
<dbReference type="InterPro" id="IPR020846">
    <property type="entry name" value="MFS_dom"/>
</dbReference>